<keyword evidence="4 5" id="KW-0732">Signal</keyword>
<dbReference type="InterPro" id="IPR021109">
    <property type="entry name" value="Peptidase_aspartic_dom_sf"/>
</dbReference>
<evidence type="ECO:0000256" key="3">
    <source>
        <dbReference type="ARBA" id="ARBA00022525"/>
    </source>
</evidence>
<dbReference type="OMA" id="ICASTAN"/>
<evidence type="ECO:0000313" key="7">
    <source>
        <dbReference type="EMBL" id="RZC53341.1"/>
    </source>
</evidence>
<dbReference type="InterPro" id="IPR033121">
    <property type="entry name" value="PEPTIDASE_A1"/>
</dbReference>
<dbReference type="Pfam" id="PF14543">
    <property type="entry name" value="TAXi_N"/>
    <property type="match status" value="1"/>
</dbReference>
<dbReference type="Gramene" id="RZC53341">
    <property type="protein sequence ID" value="RZC53341"/>
    <property type="gene ID" value="C5167_012203"/>
</dbReference>
<dbReference type="GO" id="GO:0006508">
    <property type="term" value="P:proteolysis"/>
    <property type="evidence" value="ECO:0007669"/>
    <property type="project" value="InterPro"/>
</dbReference>
<sequence>MASSVLIQTPSLFLSTILLLFCFISLCNAQASSTSRPKRIILPITKDASTLQYLTQIKQGTPLVSKSLVLHIGAELLWVDCEKGYISSTNRSINCFSNLCKKLKPKYGPGTCIKGKRAGYRGQWFCVVTPHNDVSPNQSKSVYGSGDLSSDVVSVQLFINGSKAGPSAKVQRFAFGCGSTSLLKGLAKGVKGITSFGRSELSLPSQFASAFRIPRIFAMCLPSVTSSDSRGAVVFGGGPYNMPLGNEISKQLTYTPLKINPNDPAEYNIQVTAITIDRKQVPIDSKLFGWTKISTVIPYTIMHTSIYKTFTRVFIEKAKGMNNITQVAPAAPFGVCFSDQNIWLNRLGPMVPQVDLVMHKADVKWSLFGSNSMVRVNDDVYCLAFVDGGKKKMDSAIVIGGYQMEENLLEFNLAKSTLGFKSSLLGITSCLTLIEG</sequence>
<comment type="similarity">
    <text evidence="2">Belongs to the peptidase A1 family.</text>
</comment>
<dbReference type="SUPFAM" id="SSF50630">
    <property type="entry name" value="Acid proteases"/>
    <property type="match status" value="1"/>
</dbReference>
<name>A0A4Y7J060_PAPSO</name>
<dbReference type="EMBL" id="CM010717">
    <property type="protein sequence ID" value="RZC53341.1"/>
    <property type="molecule type" value="Genomic_DNA"/>
</dbReference>
<dbReference type="OrthoDB" id="1258937at2759"/>
<evidence type="ECO:0000256" key="1">
    <source>
        <dbReference type="ARBA" id="ARBA00004239"/>
    </source>
</evidence>
<dbReference type="PROSITE" id="PS51767">
    <property type="entry name" value="PEPTIDASE_A1"/>
    <property type="match status" value="1"/>
</dbReference>
<keyword evidence="8" id="KW-1185">Reference proteome</keyword>
<dbReference type="Proteomes" id="UP000316621">
    <property type="component" value="Chromosome 3"/>
</dbReference>
<feature type="signal peptide" evidence="5">
    <location>
        <begin position="1"/>
        <end position="29"/>
    </location>
</feature>
<dbReference type="GO" id="GO:0004190">
    <property type="term" value="F:aspartic-type endopeptidase activity"/>
    <property type="evidence" value="ECO:0007669"/>
    <property type="project" value="InterPro"/>
</dbReference>
<dbReference type="GO" id="GO:0005576">
    <property type="term" value="C:extracellular region"/>
    <property type="evidence" value="ECO:0007669"/>
    <property type="project" value="UniProtKB-SubCell"/>
</dbReference>
<evidence type="ECO:0000256" key="2">
    <source>
        <dbReference type="ARBA" id="ARBA00007447"/>
    </source>
</evidence>
<proteinExistence type="inferred from homology"/>
<evidence type="ECO:0000313" key="8">
    <source>
        <dbReference type="Proteomes" id="UP000316621"/>
    </source>
</evidence>
<comment type="subcellular location">
    <subcellularLocation>
        <location evidence="1">Secreted</location>
        <location evidence="1">Extracellular space</location>
    </subcellularLocation>
</comment>
<dbReference type="PANTHER" id="PTHR47965:SF22">
    <property type="entry name" value="EUKARYOTIC ASPARTYL PROTEASE FAMILY PROTEIN"/>
    <property type="match status" value="1"/>
</dbReference>
<organism evidence="7 8">
    <name type="scientific">Papaver somniferum</name>
    <name type="common">Opium poppy</name>
    <dbReference type="NCBI Taxonomy" id="3469"/>
    <lineage>
        <taxon>Eukaryota</taxon>
        <taxon>Viridiplantae</taxon>
        <taxon>Streptophyta</taxon>
        <taxon>Embryophyta</taxon>
        <taxon>Tracheophyta</taxon>
        <taxon>Spermatophyta</taxon>
        <taxon>Magnoliopsida</taxon>
        <taxon>Ranunculales</taxon>
        <taxon>Papaveraceae</taxon>
        <taxon>Papaveroideae</taxon>
        <taxon>Papaver</taxon>
    </lineage>
</organism>
<feature type="domain" description="Peptidase A1" evidence="6">
    <location>
        <begin position="53"/>
        <end position="421"/>
    </location>
</feature>
<feature type="chain" id="PRO_5021231623" description="Peptidase A1 domain-containing protein" evidence="5">
    <location>
        <begin position="30"/>
        <end position="436"/>
    </location>
</feature>
<dbReference type="FunFam" id="2.40.70.10:FF:000041">
    <property type="entry name" value="Basic 7S globulin"/>
    <property type="match status" value="1"/>
</dbReference>
<evidence type="ECO:0000256" key="4">
    <source>
        <dbReference type="ARBA" id="ARBA00022729"/>
    </source>
</evidence>
<evidence type="ECO:0000259" key="6">
    <source>
        <dbReference type="PROSITE" id="PS51767"/>
    </source>
</evidence>
<gene>
    <name evidence="7" type="ORF">C5167_012203</name>
</gene>
<dbReference type="AlphaFoldDB" id="A0A4Y7J060"/>
<protein>
    <recommendedName>
        <fullName evidence="6">Peptidase A1 domain-containing protein</fullName>
    </recommendedName>
</protein>
<dbReference type="PANTHER" id="PTHR47965">
    <property type="entry name" value="ASPARTYL PROTEASE-RELATED"/>
    <property type="match status" value="1"/>
</dbReference>
<evidence type="ECO:0000256" key="5">
    <source>
        <dbReference type="SAM" id="SignalP"/>
    </source>
</evidence>
<dbReference type="InterPro" id="IPR032861">
    <property type="entry name" value="TAXi_N"/>
</dbReference>
<dbReference type="Gene3D" id="2.40.70.10">
    <property type="entry name" value="Acid Proteases"/>
    <property type="match status" value="2"/>
</dbReference>
<dbReference type="InterPro" id="IPR001461">
    <property type="entry name" value="Aspartic_peptidase_A1"/>
</dbReference>
<dbReference type="Pfam" id="PF14541">
    <property type="entry name" value="TAXi_C"/>
    <property type="match status" value="1"/>
</dbReference>
<accession>A0A4Y7J060</accession>
<dbReference type="InterPro" id="IPR032799">
    <property type="entry name" value="TAXi_C"/>
</dbReference>
<reference evidence="7 8" key="1">
    <citation type="journal article" date="2018" name="Science">
        <title>The opium poppy genome and morphinan production.</title>
        <authorList>
            <person name="Guo L."/>
            <person name="Winzer T."/>
            <person name="Yang X."/>
            <person name="Li Y."/>
            <person name="Ning Z."/>
            <person name="He Z."/>
            <person name="Teodor R."/>
            <person name="Lu Y."/>
            <person name="Bowser T.A."/>
            <person name="Graham I.A."/>
            <person name="Ye K."/>
        </authorList>
    </citation>
    <scope>NUCLEOTIDE SEQUENCE [LARGE SCALE GENOMIC DNA]</scope>
    <source>
        <strain evidence="8">cv. HN1</strain>
        <tissue evidence="7">Leaves</tissue>
    </source>
</reference>
<keyword evidence="3" id="KW-0964">Secreted</keyword>